<protein>
    <submittedName>
        <fullName evidence="2">ATP-binding protein</fullName>
    </submittedName>
</protein>
<accession>A0A3B7DEC8</accession>
<dbReference type="SUPFAM" id="SSF55874">
    <property type="entry name" value="ATPase domain of HSP90 chaperone/DNA topoisomerase II/histidine kinase"/>
    <property type="match status" value="1"/>
</dbReference>
<dbReference type="Gene3D" id="3.30.565.10">
    <property type="entry name" value="Histidine kinase-like ATPase, C-terminal domain"/>
    <property type="match status" value="1"/>
</dbReference>
<dbReference type="Proteomes" id="UP000758611">
    <property type="component" value="Unassembled WGS sequence"/>
</dbReference>
<dbReference type="InterPro" id="IPR036890">
    <property type="entry name" value="HATPase_C_sf"/>
</dbReference>
<reference evidence="3" key="2">
    <citation type="submission" date="2022-07" db="EMBL/GenBank/DDBJ databases">
        <title>Parvimonas micra travels from the subgingival sulcus of the human oral cavity to the colorectal adenocarcinoma.</title>
        <authorList>
            <person name="Conde-Perez K."/>
            <person name="Buetas E."/>
            <person name="Aja-Macaya P."/>
            <person name="Martin-De Arribas E."/>
            <person name="Iglesias-Corras I."/>
            <person name="Trigo-Tasende N."/>
            <person name="Nasser-Ali M."/>
            <person name="Estevez L.S."/>
            <person name="Rumbo-Feal S."/>
            <person name="Otero-Alen B."/>
            <person name="Noguera J.F."/>
            <person name="Concha A."/>
            <person name="Pardinas-Lopez S."/>
            <person name="Carda-Dieguez M."/>
            <person name="Gomez-Randulfe I."/>
            <person name="Martinez-Lago N."/>
            <person name="Ladra S."/>
            <person name="Aparicio L.A."/>
            <person name="Bou G."/>
            <person name="Mira A."/>
            <person name="Vallejo J.A."/>
            <person name="Poza M."/>
        </authorList>
    </citation>
    <scope>NUCLEOTIDE SEQUENCE</scope>
    <source>
        <strain evidence="3">PM102KC-G-1</strain>
    </source>
</reference>
<organism evidence="2 4">
    <name type="scientific">Parvimonas micra</name>
    <dbReference type="NCBI Taxonomy" id="33033"/>
    <lineage>
        <taxon>Bacteria</taxon>
        <taxon>Bacillati</taxon>
        <taxon>Bacillota</taxon>
        <taxon>Tissierellia</taxon>
        <taxon>Tissierellales</taxon>
        <taxon>Peptoniphilaceae</taxon>
        <taxon>Parvimonas</taxon>
    </lineage>
</organism>
<feature type="domain" description="Histidine kinase/HSP90-like ATPase" evidence="1">
    <location>
        <begin position="11"/>
        <end position="119"/>
    </location>
</feature>
<evidence type="ECO:0000313" key="4">
    <source>
        <dbReference type="Proteomes" id="UP000758611"/>
    </source>
</evidence>
<dbReference type="Pfam" id="PF13581">
    <property type="entry name" value="HATPase_c_2"/>
    <property type="match status" value="1"/>
</dbReference>
<evidence type="ECO:0000259" key="1">
    <source>
        <dbReference type="Pfam" id="PF13581"/>
    </source>
</evidence>
<evidence type="ECO:0000313" key="2">
    <source>
        <dbReference type="EMBL" id="MBF1306625.1"/>
    </source>
</evidence>
<sequence length="133" mass="15163">MDFEYVKVIKSDLDDIDEAVSFILGKLSSVIRDEELMFNIRIVINEIVINSYEHGNKCNKEKGINLKVCVNMDCIHINVKDEGDGINYIFNENKDINTTTSGRGLRIVKHLVDELEINNNEISAKIKCETDDV</sequence>
<name>A0A3B7DEC8_9FIRM</name>
<proteinExistence type="predicted"/>
<dbReference type="GO" id="GO:0005524">
    <property type="term" value="F:ATP binding"/>
    <property type="evidence" value="ECO:0007669"/>
    <property type="project" value="UniProtKB-KW"/>
</dbReference>
<dbReference type="InterPro" id="IPR003594">
    <property type="entry name" value="HATPase_dom"/>
</dbReference>
<dbReference type="GeneID" id="93385558"/>
<dbReference type="EMBL" id="JABZRE010000005">
    <property type="protein sequence ID" value="MBF1306625.1"/>
    <property type="molecule type" value="Genomic_DNA"/>
</dbReference>
<gene>
    <name evidence="2" type="ORF">HXM94_02370</name>
    <name evidence="3" type="ORF">NM222_03540</name>
</gene>
<dbReference type="RefSeq" id="WP_004833277.1">
    <property type="nucleotide sequence ID" value="NZ_BHYQ01000003.1"/>
</dbReference>
<evidence type="ECO:0000313" key="3">
    <source>
        <dbReference type="EMBL" id="WBB31565.1"/>
    </source>
</evidence>
<keyword evidence="2" id="KW-0547">Nucleotide-binding</keyword>
<dbReference type="CDD" id="cd16936">
    <property type="entry name" value="HATPase_RsbW-like"/>
    <property type="match status" value="1"/>
</dbReference>
<reference evidence="2" key="1">
    <citation type="submission" date="2020-04" db="EMBL/GenBank/DDBJ databases">
        <title>Deep metagenomics examines the oral microbiome during advanced dental caries in children, revealing novel taxa and co-occurrences with host molecules.</title>
        <authorList>
            <person name="Baker J.L."/>
            <person name="Morton J.T."/>
            <person name="Dinis M."/>
            <person name="Alvarez R."/>
            <person name="Tran N.C."/>
            <person name="Knight R."/>
            <person name="Edlund A."/>
        </authorList>
    </citation>
    <scope>NUCLEOTIDE SEQUENCE</scope>
    <source>
        <strain evidence="2">JCVI_23_bin.11</strain>
    </source>
</reference>
<dbReference type="AlphaFoldDB" id="A0A3B7DEC8"/>
<dbReference type="EMBL" id="CP101412">
    <property type="protein sequence ID" value="WBB31565.1"/>
    <property type="molecule type" value="Genomic_DNA"/>
</dbReference>
<keyword evidence="2" id="KW-0067">ATP-binding</keyword>
<dbReference type="Proteomes" id="UP001210690">
    <property type="component" value="Chromosome"/>
</dbReference>